<comment type="caution">
    <text evidence="1">The sequence shown here is derived from an EMBL/GenBank/DDBJ whole genome shotgun (WGS) entry which is preliminary data.</text>
</comment>
<gene>
    <name evidence="1" type="primary">FCGBP.6</name>
    <name evidence="1" type="ORF">GBF38_014348</name>
</gene>
<keyword evidence="2" id="KW-1185">Reference proteome</keyword>
<feature type="non-terminal residue" evidence="1">
    <location>
        <position position="1996"/>
    </location>
</feature>
<protein>
    <submittedName>
        <fullName evidence="1">IgGFc-binding protein</fullName>
    </submittedName>
</protein>
<reference evidence="1" key="1">
    <citation type="submission" date="2020-04" db="EMBL/GenBank/DDBJ databases">
        <title>A chromosome-scale assembly and high-density genetic map of the yellow drum (Nibea albiflora) genome.</title>
        <authorList>
            <person name="Xu D."/>
            <person name="Zhang W."/>
            <person name="Chen R."/>
            <person name="Tan P."/>
            <person name="Wang L."/>
            <person name="Song H."/>
            <person name="Tian L."/>
            <person name="Zhu Q."/>
            <person name="Wang B."/>
        </authorList>
    </citation>
    <scope>NUCLEOTIDE SEQUENCE</scope>
    <source>
        <strain evidence="1">ZJHYS-2018</strain>
    </source>
</reference>
<organism evidence="1 2">
    <name type="scientific">Nibea albiflora</name>
    <name type="common">Yellow drum</name>
    <name type="synonym">Corvina albiflora</name>
    <dbReference type="NCBI Taxonomy" id="240163"/>
    <lineage>
        <taxon>Eukaryota</taxon>
        <taxon>Metazoa</taxon>
        <taxon>Chordata</taxon>
        <taxon>Craniata</taxon>
        <taxon>Vertebrata</taxon>
        <taxon>Euteleostomi</taxon>
        <taxon>Actinopterygii</taxon>
        <taxon>Neopterygii</taxon>
        <taxon>Teleostei</taxon>
        <taxon>Neoteleostei</taxon>
        <taxon>Acanthomorphata</taxon>
        <taxon>Eupercaria</taxon>
        <taxon>Sciaenidae</taxon>
        <taxon>Nibea</taxon>
    </lineage>
</organism>
<name>A0ACB7F761_NIBAL</name>
<dbReference type="Proteomes" id="UP000805704">
    <property type="component" value="Chromosome 16"/>
</dbReference>
<sequence>MVQISIQGFNISIVKEEKNHVRINGQKRNLPLTLENGFLHLYPSGSSIVLDTAFGLALQYDWKHHLQVEVSLELHRLVCGLCGNANHRSSDNQIASNSTNVDFTLPWVVNNDAGSCIEDCGSGVSCPLCTESQAKSPGVKGNSFRTGCTLLQRSGGPFADCHPYVDPEPFVRSCVNYLCVNEAASSMCKILTAYANVCQKFGARIQNWRTIAKCSMTCPMNSHYEICGSACPATCGNPEADPNCTLPCVESCQCNRGYLLSGGKCVPHSKCGCLYQGSYYLPKESFWIERCQQKCVCQPNSKMVACAHSHCQDGEVCKTLNGVLGCHLEGPGMCIAKGDPHYTTFDGRNFDVYGNCTYLLTSHCPAWGDLEDFSVEVQNQIRDATNVSFRHVKMVVSGYNIELSNDWSNRVKVVNGLLLRLPSVLDQGKVKLYMSGFSKSIESDFGVVVSYHSDVLTVQMPRIFSGNLCGLCGNFNGNPEDDVVPDDESDISLAVRHWQTSSEHDCVDVHMNPSGCNSEDIALYQGKDFCGQLLDTEGVFQSCHKMVDPKDFFDNCVHDLCYSNQTTLCLILSSYVAVCQEMGAIMDEWRTSNFCELSCPPNSEYHLCSSHMYDCAENQSSSAVKCKEGCFCKPGFFQSSGNCVPNLECGCLYNGVYHEIHENFYPDEHCQLQCVCVSHNRVQCTNHTCPNGTKCAIQDGKRECHALQPVKCTIMGGRHLRSYDGHSFDFNMGDCRYVLSQVCDEEESHPSVIMQQGQLYLRVHGVNLSLKMEHLGKVKINGVLWTPPIKLDHMAILHSGLLTRVLIDAEVVVTYGGPNLIQIMIPASHKKMCGLCGNVSAVAADDNCSPNGSLTSEVSTSATSWSPPGTNCSKEWELCSACNSTVEAEFASDNICGMLLAPAGPFSGCHSTVNPKPFFQNCVNDLCMSKGNEDLFCSSLREYTFACQDAGAKVKPWRGEKCSDNDPVCKNGETCGVHSEPRQNACWVLGGAHFYTFDGKVFEFHGNCTYTLIQILNTGENDSLWVGVQKERTPDEASSLKAIHVKVSKDSITIYRGERGYAWINGEKRLIPVTLQFGLVKIYQSGQFVVVDTSLGIQIKYDCSHMANILLSNTTKVQGVCGNNNGIEDDDLTTPQGRVVDATTFGWSWRVPDQEASCTADCGDVCPRCSAEQLQDKNLVGQWISLNEYIWSPQNPLYLCDEVISYTKISSAVSIFDLCFNNDTQKALCLILEAYAAACQTAQIQIGEWRNSTFCPMSCPLNSHYKSCGTACPATCQDPFRSRPCTLACVETCQCDPGFVLDGNNCVPLSQCGCTHNGYNYHSNQTFWTDEGCTEQCICDPHTHQTHCHLDSCDPDEYCGLQNGVRSCVLHHQQTCTYTGHHIVTFDQRDYDLHGTCQYQLVGVCEQKQGLDGVQVYMQTDGHLESALHILVNVSGVLVKLSSKNTETIEVDGVKRNMPYHSRTALAFSLGLHTYIYTDMGFEFSLSVEGIVSIRLSTKYANATCGLCGNFNSDPADDLTANKTQEHLSPEGFGKAWRRGQNPWCVEGCLGGSCPKCSSERLARFSDPEACGRILEVNGPFRHCHGKVDPSSFYKRCVSDLCLHGGLQPALCHSLAEYTAACLSHKATVYAWRNPGFCYPSCPSSTRYNMSSASVHLCLGWRNNTVEVPLNTGENCLCEAGLVHSGSLCVSPENCGCFHHGEYFSAGQELSTCEESCLCHARGHMTCRNVSCGKHEECKLIRGVQRCHPKPKVAHCSVDGSQYTTFDGQAFEFHGSCNYTLVQTCSLKKLDVEPVLITAQGNHSQGRQIYLQVNKMYFKTSAAFPGKIQVNGVYENLPFSQNNVTVHQKNGWLTIKTPQSFMLRTDLQNHFLVKIPDIYYQTTCGLCGNYNDNPSDDLQLPNGTVTSNPDTFGSSWKFSDLESSCSDTCDSTCELCKAPLPEYTSDLHCGLLTHPKGPFSSCHHLVCPQKHYSVCMKNLCVAKGRRSALCDALRAY</sequence>
<evidence type="ECO:0000313" key="2">
    <source>
        <dbReference type="Proteomes" id="UP000805704"/>
    </source>
</evidence>
<evidence type="ECO:0000313" key="1">
    <source>
        <dbReference type="EMBL" id="KAG8010151.1"/>
    </source>
</evidence>
<dbReference type="EMBL" id="CM024804">
    <property type="protein sequence ID" value="KAG8010151.1"/>
    <property type="molecule type" value="Genomic_DNA"/>
</dbReference>
<proteinExistence type="predicted"/>
<accession>A0ACB7F761</accession>